<gene>
    <name evidence="2" type="ORF">ACFOGP_13350</name>
</gene>
<keyword evidence="3" id="KW-1185">Reference proteome</keyword>
<feature type="signal peptide" evidence="1">
    <location>
        <begin position="1"/>
        <end position="17"/>
    </location>
</feature>
<reference evidence="3" key="1">
    <citation type="journal article" date="2019" name="Int. J. Syst. Evol. Microbiol.">
        <title>The Global Catalogue of Microorganisms (GCM) 10K type strain sequencing project: providing services to taxonomists for standard genome sequencing and annotation.</title>
        <authorList>
            <consortium name="The Broad Institute Genomics Platform"/>
            <consortium name="The Broad Institute Genome Sequencing Center for Infectious Disease"/>
            <person name="Wu L."/>
            <person name="Ma J."/>
        </authorList>
    </citation>
    <scope>NUCLEOTIDE SEQUENCE [LARGE SCALE GENOMIC DNA]</scope>
    <source>
        <strain evidence="3">KCTC 52366</strain>
    </source>
</reference>
<dbReference type="EMBL" id="JBHRTB010000010">
    <property type="protein sequence ID" value="MFC3143702.1"/>
    <property type="molecule type" value="Genomic_DNA"/>
</dbReference>
<name>A0ABV7GQT4_9RHOB</name>
<protein>
    <submittedName>
        <fullName evidence="2">Uncharacterized protein</fullName>
    </submittedName>
</protein>
<dbReference type="Proteomes" id="UP001595632">
    <property type="component" value="Unassembled WGS sequence"/>
</dbReference>
<accession>A0ABV7GQT4</accession>
<evidence type="ECO:0000313" key="2">
    <source>
        <dbReference type="EMBL" id="MFC3143702.1"/>
    </source>
</evidence>
<feature type="chain" id="PRO_5047302822" evidence="1">
    <location>
        <begin position="18"/>
        <end position="164"/>
    </location>
</feature>
<evidence type="ECO:0000256" key="1">
    <source>
        <dbReference type="SAM" id="SignalP"/>
    </source>
</evidence>
<dbReference type="RefSeq" id="WP_275630979.1">
    <property type="nucleotide sequence ID" value="NZ_JARGYD010000001.1"/>
</dbReference>
<keyword evidence="1" id="KW-0732">Signal</keyword>
<organism evidence="2 3">
    <name type="scientific">Psychromarinibacter halotolerans</name>
    <dbReference type="NCBI Taxonomy" id="1775175"/>
    <lineage>
        <taxon>Bacteria</taxon>
        <taxon>Pseudomonadati</taxon>
        <taxon>Pseudomonadota</taxon>
        <taxon>Alphaproteobacteria</taxon>
        <taxon>Rhodobacterales</taxon>
        <taxon>Paracoccaceae</taxon>
        <taxon>Psychromarinibacter</taxon>
    </lineage>
</organism>
<comment type="caution">
    <text evidence="2">The sequence shown here is derived from an EMBL/GenBank/DDBJ whole genome shotgun (WGS) entry which is preliminary data.</text>
</comment>
<sequence>MRMFLFLLAFLPAPLFAEGLDGRTLNFHIETWDDPAEPLFETGVLTAPVGPGVELDVGTLGRKAGFDLIPLMVDVDGDRLTLDFSETGPQDFYTSRFNGYVIDFGKGCPMLTGARLDHDATTLPIGGKRLTVEDGVLRVNVSGLVTDWQQKAVIRLELSPCTGG</sequence>
<evidence type="ECO:0000313" key="3">
    <source>
        <dbReference type="Proteomes" id="UP001595632"/>
    </source>
</evidence>
<proteinExistence type="predicted"/>